<dbReference type="InterPro" id="IPR036278">
    <property type="entry name" value="Sialidase_sf"/>
</dbReference>
<comment type="similarity">
    <text evidence="2">Belongs to the glycosyl hydrolase 33 family.</text>
</comment>
<comment type="catalytic activity">
    <reaction evidence="1">
        <text>Hydrolysis of alpha-(2-&gt;3)-, alpha-(2-&gt;6)-, alpha-(2-&gt;8)- glycosidic linkages of terminal sialic acid residues in oligosaccharides, glycoproteins, glycolipids, colominic acid and synthetic substrates.</text>
        <dbReference type="EC" id="3.2.1.18"/>
    </reaction>
</comment>
<dbReference type="InterPro" id="IPR011040">
    <property type="entry name" value="Sialidase"/>
</dbReference>
<sequence length="397" mass="42082">MTENTGAVESGEATETPEGSVTTEAVGRSVPFRAGREGHASYRIPAVVATRAGTLLAFCEGRVASAADHGHIHIVLRRSLDGGRTWGPLQVVARNGNGLAGNPAPVVLDTGRILLVHVRAAAGATEDAILRGKVKAADARRVWVQHSDDDGLTWSAPREITAQVKKPGWRWYATTPGHALQLSTGRVLVPGNHTRPPTGTDTGTEAKYNSGHCLLSDDRGESWYLGYLDENTDGYVNVNETTAAELPDGRVYFNTRNDSRSPGNRADAHSADGGRTLVKPFRPQAGLVAPVCQGSVLHLRDPDLLLFSGPADPAFRALMTVRVSADAGTTWRPAYPLDGLPAAYSDLVRADADTVGLLYETGDFGAYETITFRRIPVTALIGAAGGTGAHVESAHDL</sequence>
<evidence type="ECO:0000259" key="5">
    <source>
        <dbReference type="Pfam" id="PF13088"/>
    </source>
</evidence>
<evidence type="ECO:0000313" key="7">
    <source>
        <dbReference type="Proteomes" id="UP001501532"/>
    </source>
</evidence>
<dbReference type="Pfam" id="PF13088">
    <property type="entry name" value="BNR_2"/>
    <property type="match status" value="1"/>
</dbReference>
<dbReference type="Proteomes" id="UP001501532">
    <property type="component" value="Unassembled WGS sequence"/>
</dbReference>
<dbReference type="Gene3D" id="2.120.10.10">
    <property type="match status" value="1"/>
</dbReference>
<reference evidence="7" key="1">
    <citation type="journal article" date="2019" name="Int. J. Syst. Evol. Microbiol.">
        <title>The Global Catalogue of Microorganisms (GCM) 10K type strain sequencing project: providing services to taxonomists for standard genome sequencing and annotation.</title>
        <authorList>
            <consortium name="The Broad Institute Genomics Platform"/>
            <consortium name="The Broad Institute Genome Sequencing Center for Infectious Disease"/>
            <person name="Wu L."/>
            <person name="Ma J."/>
        </authorList>
    </citation>
    <scope>NUCLEOTIDE SEQUENCE [LARGE SCALE GENOMIC DNA]</scope>
    <source>
        <strain evidence="7">JCM 9091</strain>
    </source>
</reference>
<dbReference type="EMBL" id="BAAAUF010000055">
    <property type="protein sequence ID" value="GAA3065905.1"/>
    <property type="molecule type" value="Genomic_DNA"/>
</dbReference>
<evidence type="ECO:0000256" key="4">
    <source>
        <dbReference type="SAM" id="MobiDB-lite"/>
    </source>
</evidence>
<dbReference type="PANTHER" id="PTHR10628">
    <property type="entry name" value="SIALIDASE"/>
    <property type="match status" value="1"/>
</dbReference>
<gene>
    <name evidence="6" type="ORF">GCM10010448_56660</name>
</gene>
<feature type="domain" description="Sialidase" evidence="5">
    <location>
        <begin position="53"/>
        <end position="352"/>
    </location>
</feature>
<protein>
    <recommendedName>
        <fullName evidence="3">exo-alpha-sialidase</fullName>
        <ecNumber evidence="3">3.2.1.18</ecNumber>
    </recommendedName>
</protein>
<name>A0ABP6M0P2_9ACTN</name>
<dbReference type="CDD" id="cd15482">
    <property type="entry name" value="Sialidase_non-viral"/>
    <property type="match status" value="1"/>
</dbReference>
<dbReference type="SUPFAM" id="SSF50939">
    <property type="entry name" value="Sialidases"/>
    <property type="match status" value="1"/>
</dbReference>
<evidence type="ECO:0000256" key="3">
    <source>
        <dbReference type="ARBA" id="ARBA00012733"/>
    </source>
</evidence>
<feature type="region of interest" description="Disordered" evidence="4">
    <location>
        <begin position="1"/>
        <end position="32"/>
    </location>
</feature>
<dbReference type="RefSeq" id="WP_234513032.1">
    <property type="nucleotide sequence ID" value="NZ_BAAAUF010000055.1"/>
</dbReference>
<evidence type="ECO:0000256" key="1">
    <source>
        <dbReference type="ARBA" id="ARBA00000427"/>
    </source>
</evidence>
<organism evidence="6 7">
    <name type="scientific">Streptomyces glomeratus</name>
    <dbReference type="NCBI Taxonomy" id="284452"/>
    <lineage>
        <taxon>Bacteria</taxon>
        <taxon>Bacillati</taxon>
        <taxon>Actinomycetota</taxon>
        <taxon>Actinomycetes</taxon>
        <taxon>Kitasatosporales</taxon>
        <taxon>Streptomycetaceae</taxon>
        <taxon>Streptomyces</taxon>
    </lineage>
</organism>
<comment type="caution">
    <text evidence="6">The sequence shown here is derived from an EMBL/GenBank/DDBJ whole genome shotgun (WGS) entry which is preliminary data.</text>
</comment>
<evidence type="ECO:0000256" key="2">
    <source>
        <dbReference type="ARBA" id="ARBA00009348"/>
    </source>
</evidence>
<keyword evidence="7" id="KW-1185">Reference proteome</keyword>
<dbReference type="InterPro" id="IPR026856">
    <property type="entry name" value="Sialidase_fam"/>
</dbReference>
<proteinExistence type="inferred from homology"/>
<dbReference type="EC" id="3.2.1.18" evidence="3"/>
<dbReference type="PANTHER" id="PTHR10628:SF30">
    <property type="entry name" value="EXO-ALPHA-SIALIDASE"/>
    <property type="match status" value="1"/>
</dbReference>
<accession>A0ABP6M0P2</accession>
<evidence type="ECO:0000313" key="6">
    <source>
        <dbReference type="EMBL" id="GAA3065905.1"/>
    </source>
</evidence>